<feature type="transmembrane region" description="Helical" evidence="1">
    <location>
        <begin position="54"/>
        <end position="75"/>
    </location>
</feature>
<feature type="transmembrane region" description="Helical" evidence="1">
    <location>
        <begin position="87"/>
        <end position="108"/>
    </location>
</feature>
<dbReference type="AlphaFoldDB" id="A0A1I4AF11"/>
<dbReference type="Proteomes" id="UP000323300">
    <property type="component" value="Unassembled WGS sequence"/>
</dbReference>
<feature type="transmembrane region" description="Helical" evidence="1">
    <location>
        <begin position="394"/>
        <end position="412"/>
    </location>
</feature>
<feature type="transmembrane region" description="Helical" evidence="1">
    <location>
        <begin position="248"/>
        <end position="274"/>
    </location>
</feature>
<evidence type="ECO:0008006" key="4">
    <source>
        <dbReference type="Google" id="ProtNLM"/>
    </source>
</evidence>
<accession>A0A1I4AF11</accession>
<reference evidence="2 3" key="1">
    <citation type="submission" date="2016-10" db="EMBL/GenBank/DDBJ databases">
        <authorList>
            <person name="Varghese N."/>
            <person name="Submissions S."/>
        </authorList>
    </citation>
    <scope>NUCLEOTIDE SEQUENCE [LARGE SCALE GENOMIC DNA]</scope>
    <source>
        <strain evidence="2 3">DSM 21822</strain>
    </source>
</reference>
<feature type="transmembrane region" description="Helical" evidence="1">
    <location>
        <begin position="149"/>
        <end position="170"/>
    </location>
</feature>
<feature type="transmembrane region" description="Helical" evidence="1">
    <location>
        <begin position="176"/>
        <end position="196"/>
    </location>
</feature>
<organism evidence="2 3">
    <name type="scientific">Neomesorhizobium albiziae</name>
    <dbReference type="NCBI Taxonomy" id="335020"/>
    <lineage>
        <taxon>Bacteria</taxon>
        <taxon>Pseudomonadati</taxon>
        <taxon>Pseudomonadota</taxon>
        <taxon>Alphaproteobacteria</taxon>
        <taxon>Hyphomicrobiales</taxon>
        <taxon>Phyllobacteriaceae</taxon>
        <taxon>Neomesorhizobium</taxon>
    </lineage>
</organism>
<name>A0A1I4AF11_9HYPH</name>
<dbReference type="EMBL" id="FOSL01000008">
    <property type="protein sequence ID" value="SFK54531.1"/>
    <property type="molecule type" value="Genomic_DNA"/>
</dbReference>
<feature type="transmembrane region" description="Helical" evidence="1">
    <location>
        <begin position="216"/>
        <end position="236"/>
    </location>
</feature>
<keyword evidence="1" id="KW-0472">Membrane</keyword>
<feature type="transmembrane region" description="Helical" evidence="1">
    <location>
        <begin position="295"/>
        <end position="321"/>
    </location>
</feature>
<feature type="transmembrane region" description="Helical" evidence="1">
    <location>
        <begin position="363"/>
        <end position="382"/>
    </location>
</feature>
<gene>
    <name evidence="2" type="ORF">SAMN04488498_1085</name>
</gene>
<dbReference type="RefSeq" id="WP_149760835.1">
    <property type="nucleotide sequence ID" value="NZ_BSPE01000048.1"/>
</dbReference>
<keyword evidence="1" id="KW-0812">Transmembrane</keyword>
<protein>
    <recommendedName>
        <fullName evidence="4">Membrane protein involved in the export of O-antigen and teichoic acid</fullName>
    </recommendedName>
</protein>
<feature type="transmembrane region" description="Helical" evidence="1">
    <location>
        <begin position="120"/>
        <end position="137"/>
    </location>
</feature>
<keyword evidence="1" id="KW-1133">Transmembrane helix</keyword>
<evidence type="ECO:0000256" key="1">
    <source>
        <dbReference type="SAM" id="Phobius"/>
    </source>
</evidence>
<keyword evidence="3" id="KW-1185">Reference proteome</keyword>
<sequence length="421" mass="45114">MLSVKLRSSLLSHAALFGVSLLGVQGTIYAYQLLAAWSLNESDFAKVRLVESFSTIGALLVSAGIPSVALVGMAAADNPSSLRRTHVAAIVLQLFTALCISVICVMADQFGHFPQEVQGTGLWIASLSSLMAFRFLFVSASQATQKFKLLASSAAIACFASFALALALSMMKTPPLTTWFFSRLFLEFLLCAILCITDFRAIRVMFASMLNVSRDVVALAVAAMPVGASLVVRSIVDNGAVIWLAYRSAPSIVVAELGFVITLSMIALVPSAIIQGAVLPRLSKAAATHDQSMKFRWAMMGSIVLSTFSGSLFVFLIILAHRFVGWGHFLNPPIVVAGFLICFAKAAASAIGISMLVDGRGKLIITLNSAVLLIGLLIVLMYEALFGDKWSTGVMLLVVAVVELIAATVYWLSNRRDFCRP</sequence>
<evidence type="ECO:0000313" key="3">
    <source>
        <dbReference type="Proteomes" id="UP000323300"/>
    </source>
</evidence>
<proteinExistence type="predicted"/>
<evidence type="ECO:0000313" key="2">
    <source>
        <dbReference type="EMBL" id="SFK54531.1"/>
    </source>
</evidence>
<feature type="transmembrane region" description="Helical" evidence="1">
    <location>
        <begin position="333"/>
        <end position="356"/>
    </location>
</feature>